<evidence type="ECO:0000313" key="1">
    <source>
        <dbReference type="EMBL" id="GAG93554.1"/>
    </source>
</evidence>
<protein>
    <submittedName>
        <fullName evidence="1">Uncharacterized protein</fullName>
    </submittedName>
</protein>
<reference evidence="1" key="1">
    <citation type="journal article" date="2014" name="Front. Microbiol.">
        <title>High frequency of phylogenetically diverse reductive dehalogenase-homologous genes in deep subseafloor sedimentary metagenomes.</title>
        <authorList>
            <person name="Kawai M."/>
            <person name="Futagami T."/>
            <person name="Toyoda A."/>
            <person name="Takaki Y."/>
            <person name="Nishi S."/>
            <person name="Hori S."/>
            <person name="Arai W."/>
            <person name="Tsubouchi T."/>
            <person name="Morono Y."/>
            <person name="Uchiyama I."/>
            <person name="Ito T."/>
            <person name="Fujiyama A."/>
            <person name="Inagaki F."/>
            <person name="Takami H."/>
        </authorList>
    </citation>
    <scope>NUCLEOTIDE SEQUENCE</scope>
    <source>
        <strain evidence="1">Expedition CK06-06</strain>
    </source>
</reference>
<gene>
    <name evidence="1" type="ORF">S01H4_46751</name>
</gene>
<dbReference type="EMBL" id="BART01026162">
    <property type="protein sequence ID" value="GAG93554.1"/>
    <property type="molecule type" value="Genomic_DNA"/>
</dbReference>
<comment type="caution">
    <text evidence="1">The sequence shown here is derived from an EMBL/GenBank/DDBJ whole genome shotgun (WGS) entry which is preliminary data.</text>
</comment>
<accession>X1BCA5</accession>
<feature type="non-terminal residue" evidence="1">
    <location>
        <position position="1"/>
    </location>
</feature>
<name>X1BCA5_9ZZZZ</name>
<sequence>SLEDEFRLITTRNELSWDIGEMLGKIENRHWETRELRKKGQLATQGLTF</sequence>
<dbReference type="AlphaFoldDB" id="X1BCA5"/>
<organism evidence="1">
    <name type="scientific">marine sediment metagenome</name>
    <dbReference type="NCBI Taxonomy" id="412755"/>
    <lineage>
        <taxon>unclassified sequences</taxon>
        <taxon>metagenomes</taxon>
        <taxon>ecological metagenomes</taxon>
    </lineage>
</organism>
<proteinExistence type="predicted"/>